<feature type="region of interest" description="Disordered" evidence="2">
    <location>
        <begin position="1"/>
        <end position="25"/>
    </location>
</feature>
<dbReference type="AlphaFoldDB" id="A0A2Z5G7Y5"/>
<dbReference type="InterPro" id="IPR035965">
    <property type="entry name" value="PAS-like_dom_sf"/>
</dbReference>
<dbReference type="InterPro" id="IPR013767">
    <property type="entry name" value="PAS_fold"/>
</dbReference>
<evidence type="ECO:0000313" key="4">
    <source>
        <dbReference type="EMBL" id="AXC14686.1"/>
    </source>
</evidence>
<dbReference type="Gene3D" id="3.30.450.20">
    <property type="entry name" value="PAS domain"/>
    <property type="match status" value="1"/>
</dbReference>
<feature type="compositionally biased region" description="Polar residues" evidence="2">
    <location>
        <begin position="11"/>
        <end position="25"/>
    </location>
</feature>
<organism evidence="4 5">
    <name type="scientific">Acidisarcina polymorpha</name>
    <dbReference type="NCBI Taxonomy" id="2211140"/>
    <lineage>
        <taxon>Bacteria</taxon>
        <taxon>Pseudomonadati</taxon>
        <taxon>Acidobacteriota</taxon>
        <taxon>Terriglobia</taxon>
        <taxon>Terriglobales</taxon>
        <taxon>Acidobacteriaceae</taxon>
        <taxon>Acidisarcina</taxon>
    </lineage>
</organism>
<proteinExistence type="predicted"/>
<evidence type="ECO:0000256" key="2">
    <source>
        <dbReference type="SAM" id="MobiDB-lite"/>
    </source>
</evidence>
<dbReference type="InterPro" id="IPR011006">
    <property type="entry name" value="CheY-like_superfamily"/>
</dbReference>
<dbReference type="OrthoDB" id="111079at2"/>
<keyword evidence="5" id="KW-1185">Reference proteome</keyword>
<dbReference type="SMART" id="SM00448">
    <property type="entry name" value="REC"/>
    <property type="match status" value="1"/>
</dbReference>
<dbReference type="GO" id="GO:0000160">
    <property type="term" value="P:phosphorelay signal transduction system"/>
    <property type="evidence" value="ECO:0007669"/>
    <property type="project" value="InterPro"/>
</dbReference>
<dbReference type="KEGG" id="abas:ACPOL_5438"/>
<gene>
    <name evidence="4" type="ORF">ACPOL_5438</name>
</gene>
<dbReference type="Proteomes" id="UP000253606">
    <property type="component" value="Chromosome"/>
</dbReference>
<reference evidence="4 5" key="1">
    <citation type="journal article" date="2018" name="Front. Microbiol.">
        <title>Hydrolytic Capabilities as a Key to Environmental Success: Chitinolytic and Cellulolytic Acidobacteria From Acidic Sub-arctic Soils and Boreal Peatlands.</title>
        <authorList>
            <person name="Belova S.E."/>
            <person name="Ravin N.V."/>
            <person name="Pankratov T.A."/>
            <person name="Rakitin A.L."/>
            <person name="Ivanova A.A."/>
            <person name="Beletsky A.V."/>
            <person name="Mardanov A.V."/>
            <person name="Sinninghe Damste J.S."/>
            <person name="Dedysh S.N."/>
        </authorList>
    </citation>
    <scope>NUCLEOTIDE SEQUENCE [LARGE SCALE GENOMIC DNA]</scope>
    <source>
        <strain evidence="4 5">SBC82</strain>
    </source>
</reference>
<feature type="domain" description="Response regulatory" evidence="3">
    <location>
        <begin position="37"/>
        <end position="145"/>
    </location>
</feature>
<feature type="modified residue" description="4-aspartylphosphate" evidence="1">
    <location>
        <position position="84"/>
    </location>
</feature>
<protein>
    <recommendedName>
        <fullName evidence="3">Response regulatory domain-containing protein</fullName>
    </recommendedName>
</protein>
<sequence length="280" mass="31466">MSNEIVFGPPGSSSQVAPPAIGQSTDDLSPGVDRLIRVLLLDDDAESLLLRSTILRKHGYLTESASTIQEASELLDQIDIAVLDYHLGAGQFGTEVASVLRRRRPEVPIIILSATLERRFGGVEDMHLLKGYSSVDDLLAALRSFEAKLRGKPVVVDARDFFYSRINMAMGEDVVLEVLSGEGDWLYVNEACARLLERPREWFPGRNLFIEFPEISADWRDILKTVVTTKETYIDRTYRGLLNLPRKGEEWVWNVLAFPMTLHDNQPGVVLTARILERKA</sequence>
<keyword evidence="1" id="KW-0597">Phosphoprotein</keyword>
<dbReference type="Gene3D" id="3.40.50.2300">
    <property type="match status" value="1"/>
</dbReference>
<dbReference type="Pfam" id="PF00072">
    <property type="entry name" value="Response_reg"/>
    <property type="match status" value="1"/>
</dbReference>
<evidence type="ECO:0000259" key="3">
    <source>
        <dbReference type="PROSITE" id="PS50110"/>
    </source>
</evidence>
<accession>A0A2Z5G7Y5</accession>
<dbReference type="EMBL" id="CP030840">
    <property type="protein sequence ID" value="AXC14686.1"/>
    <property type="molecule type" value="Genomic_DNA"/>
</dbReference>
<dbReference type="SUPFAM" id="SSF52172">
    <property type="entry name" value="CheY-like"/>
    <property type="match status" value="1"/>
</dbReference>
<dbReference type="SUPFAM" id="SSF55785">
    <property type="entry name" value="PYP-like sensor domain (PAS domain)"/>
    <property type="match status" value="1"/>
</dbReference>
<dbReference type="RefSeq" id="WP_114209411.1">
    <property type="nucleotide sequence ID" value="NZ_CP030840.1"/>
</dbReference>
<name>A0A2Z5G7Y5_9BACT</name>
<dbReference type="PROSITE" id="PS50110">
    <property type="entry name" value="RESPONSE_REGULATORY"/>
    <property type="match status" value="1"/>
</dbReference>
<dbReference type="GO" id="GO:0006355">
    <property type="term" value="P:regulation of DNA-templated transcription"/>
    <property type="evidence" value="ECO:0007669"/>
    <property type="project" value="InterPro"/>
</dbReference>
<dbReference type="Pfam" id="PF00989">
    <property type="entry name" value="PAS"/>
    <property type="match status" value="1"/>
</dbReference>
<dbReference type="CDD" id="cd00156">
    <property type="entry name" value="REC"/>
    <property type="match status" value="1"/>
</dbReference>
<evidence type="ECO:0000256" key="1">
    <source>
        <dbReference type="PROSITE-ProRule" id="PRU00169"/>
    </source>
</evidence>
<evidence type="ECO:0000313" key="5">
    <source>
        <dbReference type="Proteomes" id="UP000253606"/>
    </source>
</evidence>
<dbReference type="InterPro" id="IPR001789">
    <property type="entry name" value="Sig_transdc_resp-reg_receiver"/>
</dbReference>